<dbReference type="EMBL" id="JBBWRZ010000006">
    <property type="protein sequence ID" value="KAK8233580.1"/>
    <property type="molecule type" value="Genomic_DNA"/>
</dbReference>
<feature type="transmembrane region" description="Helical" evidence="1">
    <location>
        <begin position="26"/>
        <end position="47"/>
    </location>
</feature>
<keyword evidence="1" id="KW-1133">Transmembrane helix</keyword>
<protein>
    <submittedName>
        <fullName evidence="2">Uncharacterized protein</fullName>
    </submittedName>
</protein>
<dbReference type="Proteomes" id="UP001492380">
    <property type="component" value="Unassembled WGS sequence"/>
</dbReference>
<proteinExistence type="predicted"/>
<organism evidence="2 3">
    <name type="scientific">Phyllosticta capitalensis</name>
    <dbReference type="NCBI Taxonomy" id="121624"/>
    <lineage>
        <taxon>Eukaryota</taxon>
        <taxon>Fungi</taxon>
        <taxon>Dikarya</taxon>
        <taxon>Ascomycota</taxon>
        <taxon>Pezizomycotina</taxon>
        <taxon>Dothideomycetes</taxon>
        <taxon>Dothideomycetes incertae sedis</taxon>
        <taxon>Botryosphaeriales</taxon>
        <taxon>Phyllostictaceae</taxon>
        <taxon>Phyllosticta</taxon>
    </lineage>
</organism>
<keyword evidence="1" id="KW-0472">Membrane</keyword>
<evidence type="ECO:0000256" key="1">
    <source>
        <dbReference type="SAM" id="Phobius"/>
    </source>
</evidence>
<accession>A0ABR1YM59</accession>
<comment type="caution">
    <text evidence="2">The sequence shown here is derived from an EMBL/GenBank/DDBJ whole genome shotgun (WGS) entry which is preliminary data.</text>
</comment>
<sequence>MHGLVVPRVHLVVDGVYSVFGCRGHLCLGGTFICLLLPVSSRLTFLFLSTHDIPLFPQTNSRYRQAAGMQCPMYTLVIMISTGFFRR</sequence>
<keyword evidence="1" id="KW-0812">Transmembrane</keyword>
<name>A0ABR1YM59_9PEZI</name>
<reference evidence="2 3" key="1">
    <citation type="submission" date="2024-04" db="EMBL/GenBank/DDBJ databases">
        <title>Phyllosticta paracitricarpa is synonymous to the EU quarantine fungus P. citricarpa based on phylogenomic analyses.</title>
        <authorList>
            <consortium name="Lawrence Berkeley National Laboratory"/>
            <person name="Van Ingen-Buijs V.A."/>
            <person name="Van Westerhoven A.C."/>
            <person name="Haridas S."/>
            <person name="Skiadas P."/>
            <person name="Martin F."/>
            <person name="Groenewald J.Z."/>
            <person name="Crous P.W."/>
            <person name="Seidl M.F."/>
        </authorList>
    </citation>
    <scope>NUCLEOTIDE SEQUENCE [LARGE SCALE GENOMIC DNA]</scope>
    <source>
        <strain evidence="2 3">CBS 123374</strain>
    </source>
</reference>
<gene>
    <name evidence="2" type="ORF">HDK90DRAFT_271204</name>
</gene>
<feature type="transmembrane region" description="Helical" evidence="1">
    <location>
        <begin position="67"/>
        <end position="85"/>
    </location>
</feature>
<keyword evidence="3" id="KW-1185">Reference proteome</keyword>
<evidence type="ECO:0000313" key="3">
    <source>
        <dbReference type="Proteomes" id="UP001492380"/>
    </source>
</evidence>
<evidence type="ECO:0000313" key="2">
    <source>
        <dbReference type="EMBL" id="KAK8233580.1"/>
    </source>
</evidence>